<dbReference type="Gene3D" id="3.40.50.300">
    <property type="entry name" value="P-loop containing nucleotide triphosphate hydrolases"/>
    <property type="match status" value="1"/>
</dbReference>
<dbReference type="GO" id="GO:0030915">
    <property type="term" value="C:Smc5-Smc6 complex"/>
    <property type="evidence" value="ECO:0007669"/>
    <property type="project" value="TreeGrafter"/>
</dbReference>
<feature type="non-terminal residue" evidence="5">
    <location>
        <position position="1"/>
    </location>
</feature>
<comment type="similarity">
    <text evidence="1">Belongs to the SMC family. SMC5 subfamily.</text>
</comment>
<evidence type="ECO:0000256" key="1">
    <source>
        <dbReference type="ARBA" id="ARBA00010171"/>
    </source>
</evidence>
<sequence length="82" mass="8646">GSILKVVMKRFLTYDFAEVYPGPYMNLVIGANGTGKSTIVCAICLGLGGSPSLLGRSKSTVEFIKHGHTSAHIEIHVKGVDG</sequence>
<reference evidence="6" key="1">
    <citation type="journal article" date="2018" name="Nat. Microbiol.">
        <title>Leveraging single-cell genomics to expand the fungal tree of life.</title>
        <authorList>
            <person name="Ahrendt S.R."/>
            <person name="Quandt C.A."/>
            <person name="Ciobanu D."/>
            <person name="Clum A."/>
            <person name="Salamov A."/>
            <person name="Andreopoulos B."/>
            <person name="Cheng J.F."/>
            <person name="Woyke T."/>
            <person name="Pelin A."/>
            <person name="Henrissat B."/>
            <person name="Reynolds N.K."/>
            <person name="Benny G.L."/>
            <person name="Smith M.E."/>
            <person name="James T.Y."/>
            <person name="Grigoriev I.V."/>
        </authorList>
    </citation>
    <scope>NUCLEOTIDE SEQUENCE [LARGE SCALE GENOMIC DNA]</scope>
    <source>
        <strain evidence="6">CSF55</strain>
    </source>
</reference>
<organism evidence="5 6">
    <name type="scientific">Rozella allomycis (strain CSF55)</name>
    <dbReference type="NCBI Taxonomy" id="988480"/>
    <lineage>
        <taxon>Eukaryota</taxon>
        <taxon>Fungi</taxon>
        <taxon>Fungi incertae sedis</taxon>
        <taxon>Cryptomycota</taxon>
        <taxon>Cryptomycota incertae sedis</taxon>
        <taxon>Rozella</taxon>
    </lineage>
</organism>
<feature type="domain" description="Rad50/SbcC-type AAA" evidence="4">
    <location>
        <begin position="5"/>
        <end position="82"/>
    </location>
</feature>
<dbReference type="InterPro" id="IPR038729">
    <property type="entry name" value="Rad50/SbcC_AAA"/>
</dbReference>
<dbReference type="PANTHER" id="PTHR45916:SF1">
    <property type="entry name" value="STRUCTURAL MAINTENANCE OF CHROMOSOMES PROTEIN 5"/>
    <property type="match status" value="1"/>
</dbReference>
<evidence type="ECO:0000256" key="3">
    <source>
        <dbReference type="ARBA" id="ARBA00023054"/>
    </source>
</evidence>
<dbReference type="Pfam" id="PF13476">
    <property type="entry name" value="AAA_23"/>
    <property type="match status" value="1"/>
</dbReference>
<dbReference type="GO" id="GO:0016887">
    <property type="term" value="F:ATP hydrolysis activity"/>
    <property type="evidence" value="ECO:0007669"/>
    <property type="project" value="InterPro"/>
</dbReference>
<protein>
    <recommendedName>
        <fullName evidence="2">Structural maintenance of chromosomes protein 5</fullName>
    </recommendedName>
</protein>
<evidence type="ECO:0000259" key="4">
    <source>
        <dbReference type="Pfam" id="PF13476"/>
    </source>
</evidence>
<dbReference type="SUPFAM" id="SSF52540">
    <property type="entry name" value="P-loop containing nucleoside triphosphate hydrolases"/>
    <property type="match status" value="1"/>
</dbReference>
<dbReference type="PANTHER" id="PTHR45916">
    <property type="entry name" value="STRUCTURAL MAINTENANCE OF CHROMOSOMES PROTEIN 5"/>
    <property type="match status" value="1"/>
</dbReference>
<dbReference type="EMBL" id="ML008056">
    <property type="protein sequence ID" value="RKP15692.1"/>
    <property type="molecule type" value="Genomic_DNA"/>
</dbReference>
<accession>A0A4P9YA33</accession>
<evidence type="ECO:0000256" key="2">
    <source>
        <dbReference type="ARBA" id="ARBA00018687"/>
    </source>
</evidence>
<proteinExistence type="inferred from homology"/>
<feature type="non-terminal residue" evidence="5">
    <location>
        <position position="82"/>
    </location>
</feature>
<dbReference type="GO" id="GO:0005634">
    <property type="term" value="C:nucleus"/>
    <property type="evidence" value="ECO:0007669"/>
    <property type="project" value="TreeGrafter"/>
</dbReference>
<dbReference type="AlphaFoldDB" id="A0A4P9YA33"/>
<dbReference type="Proteomes" id="UP000281549">
    <property type="component" value="Unassembled WGS sequence"/>
</dbReference>
<name>A0A4P9YA33_ROZAC</name>
<dbReference type="GO" id="GO:0000724">
    <property type="term" value="P:double-strand break repair via homologous recombination"/>
    <property type="evidence" value="ECO:0007669"/>
    <property type="project" value="TreeGrafter"/>
</dbReference>
<gene>
    <name evidence="5" type="ORF">ROZALSC1DRAFT_8219</name>
</gene>
<dbReference type="InterPro" id="IPR027417">
    <property type="entry name" value="P-loop_NTPase"/>
</dbReference>
<evidence type="ECO:0000313" key="5">
    <source>
        <dbReference type="EMBL" id="RKP15692.1"/>
    </source>
</evidence>
<keyword evidence="3" id="KW-0175">Coiled coil</keyword>
<dbReference type="GO" id="GO:0003697">
    <property type="term" value="F:single-stranded DNA binding"/>
    <property type="evidence" value="ECO:0007669"/>
    <property type="project" value="TreeGrafter"/>
</dbReference>
<evidence type="ECO:0000313" key="6">
    <source>
        <dbReference type="Proteomes" id="UP000281549"/>
    </source>
</evidence>